<protein>
    <submittedName>
        <fullName evidence="1">Uncharacterized protein</fullName>
    </submittedName>
</protein>
<sequence length="189" mass="21928">MQVWEDCSPIVKWYIHHRFLLAKIEIFWKFSKFLDENAFIRRDTGMICFGSQGPSNNRASDLLSYAFTSGTPGISLPFNLYFDEAGLKEYLLRMLGQKHPLVSGPPFIRISYFLHAYSLDGFTSTGAILLPSVLWRGHDELRKKLIGSFKNMDQSYSYTLEPWRRCDHYDNTNGKLLGTGWTRWVTKVL</sequence>
<name>A0A4S8KJ96_DENBC</name>
<keyword evidence="2" id="KW-1185">Reference proteome</keyword>
<dbReference type="EMBL" id="ML182182">
    <property type="protein sequence ID" value="THU75411.1"/>
    <property type="molecule type" value="Genomic_DNA"/>
</dbReference>
<organism evidence="1 2">
    <name type="scientific">Dendrothele bispora (strain CBS 962.96)</name>
    <dbReference type="NCBI Taxonomy" id="1314807"/>
    <lineage>
        <taxon>Eukaryota</taxon>
        <taxon>Fungi</taxon>
        <taxon>Dikarya</taxon>
        <taxon>Basidiomycota</taxon>
        <taxon>Agaricomycotina</taxon>
        <taxon>Agaricomycetes</taxon>
        <taxon>Agaricomycetidae</taxon>
        <taxon>Agaricales</taxon>
        <taxon>Agaricales incertae sedis</taxon>
        <taxon>Dendrothele</taxon>
    </lineage>
</organism>
<evidence type="ECO:0000313" key="2">
    <source>
        <dbReference type="Proteomes" id="UP000297245"/>
    </source>
</evidence>
<dbReference type="OrthoDB" id="3063557at2759"/>
<dbReference type="AlphaFoldDB" id="A0A4S8KJ96"/>
<accession>A0A4S8KJ96</accession>
<evidence type="ECO:0000313" key="1">
    <source>
        <dbReference type="EMBL" id="THU75411.1"/>
    </source>
</evidence>
<gene>
    <name evidence="1" type="ORF">K435DRAFT_275932</name>
</gene>
<proteinExistence type="predicted"/>
<reference evidence="1 2" key="1">
    <citation type="journal article" date="2019" name="Nat. Ecol. Evol.">
        <title>Megaphylogeny resolves global patterns of mushroom evolution.</title>
        <authorList>
            <person name="Varga T."/>
            <person name="Krizsan K."/>
            <person name="Foldi C."/>
            <person name="Dima B."/>
            <person name="Sanchez-Garcia M."/>
            <person name="Sanchez-Ramirez S."/>
            <person name="Szollosi G.J."/>
            <person name="Szarkandi J.G."/>
            <person name="Papp V."/>
            <person name="Albert L."/>
            <person name="Andreopoulos W."/>
            <person name="Angelini C."/>
            <person name="Antonin V."/>
            <person name="Barry K.W."/>
            <person name="Bougher N.L."/>
            <person name="Buchanan P."/>
            <person name="Buyck B."/>
            <person name="Bense V."/>
            <person name="Catcheside P."/>
            <person name="Chovatia M."/>
            <person name="Cooper J."/>
            <person name="Damon W."/>
            <person name="Desjardin D."/>
            <person name="Finy P."/>
            <person name="Geml J."/>
            <person name="Haridas S."/>
            <person name="Hughes K."/>
            <person name="Justo A."/>
            <person name="Karasinski D."/>
            <person name="Kautmanova I."/>
            <person name="Kiss B."/>
            <person name="Kocsube S."/>
            <person name="Kotiranta H."/>
            <person name="LaButti K.M."/>
            <person name="Lechner B.E."/>
            <person name="Liimatainen K."/>
            <person name="Lipzen A."/>
            <person name="Lukacs Z."/>
            <person name="Mihaltcheva S."/>
            <person name="Morgado L.N."/>
            <person name="Niskanen T."/>
            <person name="Noordeloos M.E."/>
            <person name="Ohm R.A."/>
            <person name="Ortiz-Santana B."/>
            <person name="Ovrebo C."/>
            <person name="Racz N."/>
            <person name="Riley R."/>
            <person name="Savchenko A."/>
            <person name="Shiryaev A."/>
            <person name="Soop K."/>
            <person name="Spirin V."/>
            <person name="Szebenyi C."/>
            <person name="Tomsovsky M."/>
            <person name="Tulloss R.E."/>
            <person name="Uehling J."/>
            <person name="Grigoriev I.V."/>
            <person name="Vagvolgyi C."/>
            <person name="Papp T."/>
            <person name="Martin F.M."/>
            <person name="Miettinen O."/>
            <person name="Hibbett D.S."/>
            <person name="Nagy L.G."/>
        </authorList>
    </citation>
    <scope>NUCLEOTIDE SEQUENCE [LARGE SCALE GENOMIC DNA]</scope>
    <source>
        <strain evidence="1 2">CBS 962.96</strain>
    </source>
</reference>
<dbReference type="Proteomes" id="UP000297245">
    <property type="component" value="Unassembled WGS sequence"/>
</dbReference>